<comment type="caution">
    <text evidence="2">The sequence shown here is derived from an EMBL/GenBank/DDBJ whole genome shotgun (WGS) entry which is preliminary data.</text>
</comment>
<gene>
    <name evidence="2" type="ORF">A9Q02_13670</name>
</gene>
<dbReference type="SUPFAM" id="SSF81296">
    <property type="entry name" value="E set domains"/>
    <property type="match status" value="1"/>
</dbReference>
<evidence type="ECO:0000259" key="1">
    <source>
        <dbReference type="PROSITE" id="PS51166"/>
    </source>
</evidence>
<feature type="domain" description="CBM20" evidence="1">
    <location>
        <begin position="6"/>
        <end position="101"/>
    </location>
</feature>
<dbReference type="CDD" id="cd07184">
    <property type="entry name" value="E_set_Isoamylase_like_N"/>
    <property type="match status" value="1"/>
</dbReference>
<sequence>MITKRPGRHGGVLVTFVVPASIWADTIYVVGDFNRWDEQATPLRLTENGWIATLELEAGRSYQYRYLVNGVEWHNDWNADAYVPNRFGGDNSVVITPDFLTPQPGDKKASSNDVVLTFVRPQLRLISSG</sequence>
<reference evidence="2 3" key="1">
    <citation type="submission" date="2016-05" db="EMBL/GenBank/DDBJ databases">
        <authorList>
            <person name="Lavstsen T."/>
            <person name="Jespersen J.S."/>
        </authorList>
    </citation>
    <scope>NUCLEOTIDE SEQUENCE [LARGE SCALE GENOMIC DNA]</scope>
    <source>
        <strain evidence="2 3">B7-9</strain>
    </source>
</reference>
<dbReference type="Proteomes" id="UP000220922">
    <property type="component" value="Unassembled WGS sequence"/>
</dbReference>
<dbReference type="PROSITE" id="PS51166">
    <property type="entry name" value="CBM20"/>
    <property type="match status" value="1"/>
</dbReference>
<evidence type="ECO:0000313" key="3">
    <source>
        <dbReference type="Proteomes" id="UP000220922"/>
    </source>
</evidence>
<dbReference type="InterPro" id="IPR002044">
    <property type="entry name" value="CBM20"/>
</dbReference>
<name>A0A2H3KLZ6_9CHLR</name>
<dbReference type="InterPro" id="IPR032640">
    <property type="entry name" value="AMPK1_CBM"/>
</dbReference>
<accession>A0A2H3KLZ6</accession>
<dbReference type="InterPro" id="IPR014756">
    <property type="entry name" value="Ig_E-set"/>
</dbReference>
<dbReference type="GO" id="GO:0016787">
    <property type="term" value="F:hydrolase activity"/>
    <property type="evidence" value="ECO:0007669"/>
    <property type="project" value="UniProtKB-KW"/>
</dbReference>
<keyword evidence="3" id="KW-1185">Reference proteome</keyword>
<dbReference type="OrthoDB" id="9811945at2"/>
<dbReference type="Gene3D" id="2.60.40.10">
    <property type="entry name" value="Immunoglobulins"/>
    <property type="match status" value="1"/>
</dbReference>
<keyword evidence="2" id="KW-0378">Hydrolase</keyword>
<evidence type="ECO:0000313" key="2">
    <source>
        <dbReference type="EMBL" id="PDV99121.1"/>
    </source>
</evidence>
<dbReference type="AlphaFoldDB" id="A0A2H3KLZ6"/>
<dbReference type="Pfam" id="PF16561">
    <property type="entry name" value="AMPK1_CBM"/>
    <property type="match status" value="1"/>
</dbReference>
<dbReference type="EMBL" id="LYXE01000083">
    <property type="protein sequence ID" value="PDV99121.1"/>
    <property type="molecule type" value="Genomic_DNA"/>
</dbReference>
<proteinExistence type="predicted"/>
<dbReference type="GO" id="GO:2001070">
    <property type="term" value="F:starch binding"/>
    <property type="evidence" value="ECO:0007669"/>
    <property type="project" value="InterPro"/>
</dbReference>
<protein>
    <submittedName>
        <fullName evidence="2">Glycoside hydrolase family 13</fullName>
    </submittedName>
</protein>
<organism evidence="2 3">
    <name type="scientific">Candidatus Chloroploca asiatica</name>
    <dbReference type="NCBI Taxonomy" id="1506545"/>
    <lineage>
        <taxon>Bacteria</taxon>
        <taxon>Bacillati</taxon>
        <taxon>Chloroflexota</taxon>
        <taxon>Chloroflexia</taxon>
        <taxon>Chloroflexales</taxon>
        <taxon>Chloroflexineae</taxon>
        <taxon>Oscillochloridaceae</taxon>
        <taxon>Candidatus Chloroploca</taxon>
    </lineage>
</organism>
<dbReference type="InterPro" id="IPR013783">
    <property type="entry name" value="Ig-like_fold"/>
</dbReference>
<dbReference type="SMART" id="SM01065">
    <property type="entry name" value="CBM_2"/>
    <property type="match status" value="1"/>
</dbReference>
<dbReference type="RefSeq" id="WP_097652473.1">
    <property type="nucleotide sequence ID" value="NZ_LYXE01000083.1"/>
</dbReference>